<sequence length="151" mass="17711">MINILILSSIFLFFLYAFYDQFGMDYLKGKNKLKVRLKKRAKIDSLIFIGLIAIIFYQTKANIPTVTIYLLSMTIVLSIYIAFIRYPQILFKEKGFFYENIYITYDKIKAVNLADNHIIVIDLKNTKHLSIIPDNTQDIEKIVNFFGGYKK</sequence>
<comment type="subcellular location">
    <subcellularLocation>
        <location evidence="1 7">Cell membrane</location>
        <topology evidence="1 7">Multi-pass membrane protein</topology>
    </subcellularLocation>
</comment>
<evidence type="ECO:0000313" key="8">
    <source>
        <dbReference type="EMBL" id="TCP14152.1"/>
    </source>
</evidence>
<dbReference type="AlphaFoldDB" id="A0A4R2N2X8"/>
<dbReference type="OrthoDB" id="2360740at2"/>
<keyword evidence="3 7" id="KW-1003">Cell membrane</keyword>
<dbReference type="Proteomes" id="UP000294841">
    <property type="component" value="Unassembled WGS sequence"/>
</dbReference>
<evidence type="ECO:0000313" key="9">
    <source>
        <dbReference type="Proteomes" id="UP000294841"/>
    </source>
</evidence>
<evidence type="ECO:0000256" key="1">
    <source>
        <dbReference type="ARBA" id="ARBA00004651"/>
    </source>
</evidence>
<keyword evidence="4 7" id="KW-0812">Transmembrane</keyword>
<name>A0A4R2N2X8_9PAST</name>
<evidence type="ECO:0000256" key="3">
    <source>
        <dbReference type="ARBA" id="ARBA00022475"/>
    </source>
</evidence>
<dbReference type="InterPro" id="IPR009328">
    <property type="entry name" value="DUF986"/>
</dbReference>
<dbReference type="RefSeq" id="WP_132021798.1">
    <property type="nucleotide sequence ID" value="NZ_CP016605.1"/>
</dbReference>
<organism evidence="8 9">
    <name type="scientific">Bisgaardia hudsonensis</name>
    <dbReference type="NCBI Taxonomy" id="109472"/>
    <lineage>
        <taxon>Bacteria</taxon>
        <taxon>Pseudomonadati</taxon>
        <taxon>Pseudomonadota</taxon>
        <taxon>Gammaproteobacteria</taxon>
        <taxon>Pasteurellales</taxon>
        <taxon>Pasteurellaceae</taxon>
        <taxon>Bisgaardia</taxon>
    </lineage>
</organism>
<evidence type="ECO:0000256" key="5">
    <source>
        <dbReference type="ARBA" id="ARBA00022989"/>
    </source>
</evidence>
<dbReference type="HAMAP" id="MF_01071">
    <property type="entry name" value="UPF0266"/>
    <property type="match status" value="1"/>
</dbReference>
<dbReference type="PIRSF" id="PIRSF020687">
    <property type="entry name" value="UCP020687"/>
    <property type="match status" value="1"/>
</dbReference>
<dbReference type="EMBL" id="SLXI01000001">
    <property type="protein sequence ID" value="TCP14152.1"/>
    <property type="molecule type" value="Genomic_DNA"/>
</dbReference>
<keyword evidence="5 7" id="KW-1133">Transmembrane helix</keyword>
<proteinExistence type="inferred from homology"/>
<evidence type="ECO:0000256" key="7">
    <source>
        <dbReference type="HAMAP-Rule" id="MF_01071"/>
    </source>
</evidence>
<feature type="transmembrane region" description="Helical" evidence="7">
    <location>
        <begin position="43"/>
        <end position="60"/>
    </location>
</feature>
<evidence type="ECO:0000256" key="6">
    <source>
        <dbReference type="ARBA" id="ARBA00023136"/>
    </source>
</evidence>
<gene>
    <name evidence="8" type="ORF">EV697_101285</name>
</gene>
<protein>
    <recommendedName>
        <fullName evidence="7">UPF0266 membrane protein EV697_101285</fullName>
    </recommendedName>
</protein>
<dbReference type="GO" id="GO:0005886">
    <property type="term" value="C:plasma membrane"/>
    <property type="evidence" value="ECO:0007669"/>
    <property type="project" value="UniProtKB-SubCell"/>
</dbReference>
<keyword evidence="6 7" id="KW-0472">Membrane</keyword>
<comment type="caution">
    <text evidence="8">The sequence shown here is derived from an EMBL/GenBank/DDBJ whole genome shotgun (WGS) entry which is preliminary data.</text>
</comment>
<dbReference type="Pfam" id="PF06173">
    <property type="entry name" value="DUF986"/>
    <property type="match status" value="1"/>
</dbReference>
<feature type="transmembrane region" description="Helical" evidence="7">
    <location>
        <begin position="6"/>
        <end position="22"/>
    </location>
</feature>
<evidence type="ECO:0000256" key="4">
    <source>
        <dbReference type="ARBA" id="ARBA00022692"/>
    </source>
</evidence>
<reference evidence="8 9" key="1">
    <citation type="submission" date="2019-03" db="EMBL/GenBank/DDBJ databases">
        <title>Genomic Encyclopedia of Type Strains, Phase IV (KMG-IV): sequencing the most valuable type-strain genomes for metagenomic binning, comparative biology and taxonomic classification.</title>
        <authorList>
            <person name="Goeker M."/>
        </authorList>
    </citation>
    <scope>NUCLEOTIDE SEQUENCE [LARGE SCALE GENOMIC DNA]</scope>
    <source>
        <strain evidence="8 9">DSM 28231</strain>
    </source>
</reference>
<evidence type="ECO:0000256" key="2">
    <source>
        <dbReference type="ARBA" id="ARBA00009962"/>
    </source>
</evidence>
<comment type="similarity">
    <text evidence="2 7">Belongs to the UPF0266 family.</text>
</comment>
<dbReference type="NCBIfam" id="NF002791">
    <property type="entry name" value="PRK02913.1"/>
    <property type="match status" value="1"/>
</dbReference>
<accession>A0A4R2N2X8</accession>
<keyword evidence="9" id="KW-1185">Reference proteome</keyword>
<feature type="transmembrane region" description="Helical" evidence="7">
    <location>
        <begin position="66"/>
        <end position="84"/>
    </location>
</feature>